<dbReference type="Pfam" id="PF00941">
    <property type="entry name" value="FAD_binding_5"/>
    <property type="match status" value="1"/>
</dbReference>
<dbReference type="PANTHER" id="PTHR42659">
    <property type="entry name" value="XANTHINE DEHYDROGENASE SUBUNIT C-RELATED"/>
    <property type="match status" value="1"/>
</dbReference>
<proteinExistence type="predicted"/>
<dbReference type="InterPro" id="IPR051312">
    <property type="entry name" value="Diverse_Substr_Oxidored"/>
</dbReference>
<dbReference type="InterPro" id="IPR002346">
    <property type="entry name" value="Mopterin_DH_FAD-bd"/>
</dbReference>
<accession>A0A381YSJ0</accession>
<gene>
    <name evidence="5" type="ORF">METZ01_LOCUS132311</name>
</gene>
<evidence type="ECO:0000259" key="4">
    <source>
        <dbReference type="PROSITE" id="PS51387"/>
    </source>
</evidence>
<keyword evidence="3" id="KW-0560">Oxidoreductase</keyword>
<name>A0A381YSJ0_9ZZZZ</name>
<evidence type="ECO:0000256" key="1">
    <source>
        <dbReference type="ARBA" id="ARBA00022630"/>
    </source>
</evidence>
<protein>
    <recommendedName>
        <fullName evidence="4">FAD-binding PCMH-type domain-containing protein</fullName>
    </recommendedName>
</protein>
<dbReference type="AlphaFoldDB" id="A0A381YSJ0"/>
<dbReference type="InterPro" id="IPR036318">
    <property type="entry name" value="FAD-bd_PCMH-like_sf"/>
</dbReference>
<dbReference type="PROSITE" id="PS51387">
    <property type="entry name" value="FAD_PCMH"/>
    <property type="match status" value="1"/>
</dbReference>
<dbReference type="InterPro" id="IPR016169">
    <property type="entry name" value="FAD-bd_PCMH_sub2"/>
</dbReference>
<dbReference type="InterPro" id="IPR016166">
    <property type="entry name" value="FAD-bd_PCMH"/>
</dbReference>
<dbReference type="SUPFAM" id="SSF56176">
    <property type="entry name" value="FAD-binding/transporter-associated domain-like"/>
    <property type="match status" value="1"/>
</dbReference>
<keyword evidence="2" id="KW-0274">FAD</keyword>
<keyword evidence="1" id="KW-0285">Flavoprotein</keyword>
<evidence type="ECO:0000256" key="2">
    <source>
        <dbReference type="ARBA" id="ARBA00022827"/>
    </source>
</evidence>
<dbReference type="EMBL" id="UINC01018846">
    <property type="protein sequence ID" value="SVA79457.1"/>
    <property type="molecule type" value="Genomic_DNA"/>
</dbReference>
<dbReference type="GO" id="GO:0016491">
    <property type="term" value="F:oxidoreductase activity"/>
    <property type="evidence" value="ECO:0007669"/>
    <property type="project" value="UniProtKB-KW"/>
</dbReference>
<evidence type="ECO:0000256" key="3">
    <source>
        <dbReference type="ARBA" id="ARBA00023002"/>
    </source>
</evidence>
<sequence>MLNLRLAQPELLVDITRIEELVRVEESTDHITIGACVSHAAVEDRRVADPGHDFLARVAGGIAYRAVRNRGTLGGSIANADPAADWVACFSALGAEILISNTNGQRRVGIDDFLVGAMETTLGPGELIDGIRIARLGASARCGYAKISRKPGEFADAIAAIVHDPDHGRCRAVVGGTDGLPLLLDSDALGLARTAVLPAVLETDLIRDHLAGYMPSPDIYRRNIQCAVVQRALADAHAFSP</sequence>
<feature type="domain" description="FAD-binding PCMH-type" evidence="4">
    <location>
        <begin position="1"/>
        <end position="138"/>
    </location>
</feature>
<dbReference type="PANTHER" id="PTHR42659:SF2">
    <property type="entry name" value="XANTHINE DEHYDROGENASE SUBUNIT C-RELATED"/>
    <property type="match status" value="1"/>
</dbReference>
<dbReference type="GO" id="GO:0071949">
    <property type="term" value="F:FAD binding"/>
    <property type="evidence" value="ECO:0007669"/>
    <property type="project" value="InterPro"/>
</dbReference>
<dbReference type="Gene3D" id="3.30.465.10">
    <property type="match status" value="1"/>
</dbReference>
<evidence type="ECO:0000313" key="5">
    <source>
        <dbReference type="EMBL" id="SVA79457.1"/>
    </source>
</evidence>
<reference evidence="5" key="1">
    <citation type="submission" date="2018-05" db="EMBL/GenBank/DDBJ databases">
        <authorList>
            <person name="Lanie J.A."/>
            <person name="Ng W.-L."/>
            <person name="Kazmierczak K.M."/>
            <person name="Andrzejewski T.M."/>
            <person name="Davidsen T.M."/>
            <person name="Wayne K.J."/>
            <person name="Tettelin H."/>
            <person name="Glass J.I."/>
            <person name="Rusch D."/>
            <person name="Podicherti R."/>
            <person name="Tsui H.-C.T."/>
            <person name="Winkler M.E."/>
        </authorList>
    </citation>
    <scope>NUCLEOTIDE SEQUENCE</scope>
</reference>
<organism evidence="5">
    <name type="scientific">marine metagenome</name>
    <dbReference type="NCBI Taxonomy" id="408172"/>
    <lineage>
        <taxon>unclassified sequences</taxon>
        <taxon>metagenomes</taxon>
        <taxon>ecological metagenomes</taxon>
    </lineage>
</organism>